<evidence type="ECO:0000313" key="2">
    <source>
        <dbReference type="EMBL" id="CAK0864168.1"/>
    </source>
</evidence>
<sequence>MAWGGEVAPRLGIAGGVIGVILVNSTMPQVVKTSDGRMGSLTWNMWGRMALRSIPKAGGMKFAQYGVMREMKLSLDKVVSPPAATMISFGVVGTFFQSAIYNSLISDMYKVYTGVDKERPSLRVLARGMAPGILWCFGRECFSMGGGLWLGPVLKEKLLAQLEERRVEIPDKPLRFVSGFLSGACTALGTQWLHNTTLMAGRMAAVGEARGAPFYTGASVAAAWNEMGVRMFYANYPQRLCLIAGAVGLLTMVDIFHRPELSFANTR</sequence>
<feature type="transmembrane region" description="Helical" evidence="1">
    <location>
        <begin position="236"/>
        <end position="257"/>
    </location>
</feature>
<proteinExistence type="predicted"/>
<accession>A0ABN9UVK7</accession>
<keyword evidence="1" id="KW-0812">Transmembrane</keyword>
<organism evidence="2 3">
    <name type="scientific">Prorocentrum cordatum</name>
    <dbReference type="NCBI Taxonomy" id="2364126"/>
    <lineage>
        <taxon>Eukaryota</taxon>
        <taxon>Sar</taxon>
        <taxon>Alveolata</taxon>
        <taxon>Dinophyceae</taxon>
        <taxon>Prorocentrales</taxon>
        <taxon>Prorocentraceae</taxon>
        <taxon>Prorocentrum</taxon>
    </lineage>
</organism>
<feature type="transmembrane region" description="Helical" evidence="1">
    <location>
        <begin position="78"/>
        <end position="100"/>
    </location>
</feature>
<comment type="caution">
    <text evidence="2">The sequence shown here is derived from an EMBL/GenBank/DDBJ whole genome shotgun (WGS) entry which is preliminary data.</text>
</comment>
<evidence type="ECO:0000313" key="3">
    <source>
        <dbReference type="Proteomes" id="UP001189429"/>
    </source>
</evidence>
<keyword evidence="1" id="KW-0472">Membrane</keyword>
<feature type="transmembrane region" description="Helical" evidence="1">
    <location>
        <begin position="12"/>
        <end position="31"/>
    </location>
</feature>
<dbReference type="EMBL" id="CAUYUJ010016338">
    <property type="protein sequence ID" value="CAK0864168.1"/>
    <property type="molecule type" value="Genomic_DNA"/>
</dbReference>
<protein>
    <submittedName>
        <fullName evidence="2">Uncharacterized protein</fullName>
    </submittedName>
</protein>
<evidence type="ECO:0000256" key="1">
    <source>
        <dbReference type="SAM" id="Phobius"/>
    </source>
</evidence>
<gene>
    <name evidence="2" type="ORF">PCOR1329_LOCUS52122</name>
</gene>
<reference evidence="2" key="1">
    <citation type="submission" date="2023-10" db="EMBL/GenBank/DDBJ databases">
        <authorList>
            <person name="Chen Y."/>
            <person name="Shah S."/>
            <person name="Dougan E. K."/>
            <person name="Thang M."/>
            <person name="Chan C."/>
        </authorList>
    </citation>
    <scope>NUCLEOTIDE SEQUENCE [LARGE SCALE GENOMIC DNA]</scope>
</reference>
<dbReference type="Proteomes" id="UP001189429">
    <property type="component" value="Unassembled WGS sequence"/>
</dbReference>
<keyword evidence="1" id="KW-1133">Transmembrane helix</keyword>
<keyword evidence="3" id="KW-1185">Reference proteome</keyword>
<name>A0ABN9UVK7_9DINO</name>